<dbReference type="AlphaFoldDB" id="A0A8H4RQJ5"/>
<feature type="region of interest" description="Disordered" evidence="3">
    <location>
        <begin position="430"/>
        <end position="450"/>
    </location>
</feature>
<reference evidence="4 5" key="1">
    <citation type="submission" date="2020-03" db="EMBL/GenBank/DDBJ databases">
        <title>Draft Genome Sequence of Cudoniella acicularis.</title>
        <authorList>
            <person name="Buettner E."/>
            <person name="Kellner H."/>
        </authorList>
    </citation>
    <scope>NUCLEOTIDE SEQUENCE [LARGE SCALE GENOMIC DNA]</scope>
    <source>
        <strain evidence="4 5">DSM 108380</strain>
    </source>
</reference>
<evidence type="ECO:0000256" key="2">
    <source>
        <dbReference type="ARBA" id="ARBA00023242"/>
    </source>
</evidence>
<dbReference type="GO" id="GO:0000976">
    <property type="term" value="F:transcription cis-regulatory region binding"/>
    <property type="evidence" value="ECO:0007669"/>
    <property type="project" value="TreeGrafter"/>
</dbReference>
<keyword evidence="5" id="KW-1185">Reference proteome</keyword>
<evidence type="ECO:0000313" key="4">
    <source>
        <dbReference type="EMBL" id="KAF4633586.1"/>
    </source>
</evidence>
<name>A0A8H4RQJ5_9HELO</name>
<protein>
    <submittedName>
        <fullName evidence="4">Uncharacterized protein</fullName>
    </submittedName>
</protein>
<dbReference type="InterPro" id="IPR021858">
    <property type="entry name" value="Fun_TF"/>
</dbReference>
<organism evidence="4 5">
    <name type="scientific">Cudoniella acicularis</name>
    <dbReference type="NCBI Taxonomy" id="354080"/>
    <lineage>
        <taxon>Eukaryota</taxon>
        <taxon>Fungi</taxon>
        <taxon>Dikarya</taxon>
        <taxon>Ascomycota</taxon>
        <taxon>Pezizomycotina</taxon>
        <taxon>Leotiomycetes</taxon>
        <taxon>Helotiales</taxon>
        <taxon>Tricladiaceae</taxon>
        <taxon>Cudoniella</taxon>
    </lineage>
</organism>
<accession>A0A8H4RQJ5</accession>
<comment type="caution">
    <text evidence="4">The sequence shown here is derived from an EMBL/GenBank/DDBJ whole genome shotgun (WGS) entry which is preliminary data.</text>
</comment>
<sequence length="959" mass="108764">MLTQLTNPFRPVRCGPHYDFRSPLSLPGNKETGSPNFQAPDNGNRSVHVKVGMGQYVDGGGGGVGRARLEPPPGSLICIRKYLKKYERGPNALDFSSIQPVSDLDVEKKLPHPYRPWQAGKYHMTMGIRKMPEEEWLILDNLYKQEQELRRYLIRTNRNGVMQCLPGAERACEEALEYIVDFLVRRYPAHFQLLKDRPGYIHNNITNRKFKVTAPYDQHPLEVIAQLVMEDINLLLPGTEKEEDSQQYYLFSMAPAGWYIEERIGWPLWRIHGPVPMWEEKLRKAMDRFFLGLKVDSPVQRNNYFMQMNETMFQQDPFPDSMPHTIRPEDIRIRHERQTLRRLPRSRAVLFMVRTYLTPLTDLRDEKGNLYAFRSAIRAWPPIMAKYKDADYFEEAAAGGRRLPSGLFDFVNCLKANNLCKGYENPKDWITTPAGRRQRNRNAARPNNADSQYCFPLSESGEFSPPIPRAYSDGLPHYPSPALEYHGFCHKPQYLGTNWNLPFHSAGNSSASEMMPSPVQIAYGEGVLQNNNANMYQNTSTDLITDEGYVSVQRMANFPEVYVPAALPIFPIRGVDSNVRVRMFYHFTDVLSDLLTTSNSNNNPMKTALVPLALADRNVMDALLCLAGLHLSKVQPGPDVELTNETHQLHQTSLQNHPNRVAAFRAGDATPYTHGVPGQDILFATSTLLWLYELCEGSGDDSWRKHLDQAREVLIAGARRAGRLPNHDIADAIVTDVDPFLLEFFTYHETIATVTSPSSSSKPRFQTNTASLHHDPFMNGVQDGLSEFMGRIASLRSQAVATVQPDGNVICSAVSIRKDLMNWTPSINFSRECGLATQFYQRALFVWLFSIAFPDDKADSQMQAIVQQTIAGMMKIRSGDGVMAYLLFPLFVIGTAAIQAEDRAAILSQFQKLREWSSLGNIDLSQQLVEEMWADHDNGLPSWDWVKHLETHGKSLLVT</sequence>
<evidence type="ECO:0000313" key="5">
    <source>
        <dbReference type="Proteomes" id="UP000566819"/>
    </source>
</evidence>
<gene>
    <name evidence="4" type="ORF">G7Y89_g4518</name>
</gene>
<proteinExistence type="predicted"/>
<dbReference type="OrthoDB" id="5043642at2759"/>
<keyword evidence="2" id="KW-0539">Nucleus</keyword>
<dbReference type="Pfam" id="PF11927">
    <property type="entry name" value="HODM_asu-like"/>
    <property type="match status" value="1"/>
</dbReference>
<dbReference type="GO" id="GO:0005634">
    <property type="term" value="C:nucleus"/>
    <property type="evidence" value="ECO:0007669"/>
    <property type="project" value="UniProtKB-SubCell"/>
</dbReference>
<dbReference type="PANTHER" id="PTHR37534">
    <property type="entry name" value="TRANSCRIPTIONAL ACTIVATOR PROTEIN UGA3"/>
    <property type="match status" value="1"/>
</dbReference>
<evidence type="ECO:0000256" key="1">
    <source>
        <dbReference type="ARBA" id="ARBA00004123"/>
    </source>
</evidence>
<feature type="compositionally biased region" description="Polar residues" evidence="3">
    <location>
        <begin position="31"/>
        <end position="43"/>
    </location>
</feature>
<evidence type="ECO:0000256" key="3">
    <source>
        <dbReference type="SAM" id="MobiDB-lite"/>
    </source>
</evidence>
<comment type="subcellular location">
    <subcellularLocation>
        <location evidence="1">Nucleus</location>
    </subcellularLocation>
</comment>
<dbReference type="InterPro" id="IPR021848">
    <property type="entry name" value="HODM_asu-like"/>
</dbReference>
<dbReference type="PANTHER" id="PTHR37534:SF38">
    <property type="entry name" value="ZN(2)-C6 FUNGAL-TYPE DOMAIN-CONTAINING PROTEIN"/>
    <property type="match status" value="1"/>
</dbReference>
<dbReference type="GO" id="GO:0045944">
    <property type="term" value="P:positive regulation of transcription by RNA polymerase II"/>
    <property type="evidence" value="ECO:0007669"/>
    <property type="project" value="TreeGrafter"/>
</dbReference>
<dbReference type="GO" id="GO:0003700">
    <property type="term" value="F:DNA-binding transcription factor activity"/>
    <property type="evidence" value="ECO:0007669"/>
    <property type="project" value="TreeGrafter"/>
</dbReference>
<dbReference type="Pfam" id="PF11951">
    <property type="entry name" value="Fungal_trans_2"/>
    <property type="match status" value="1"/>
</dbReference>
<dbReference type="EMBL" id="JAAMPI010000247">
    <property type="protein sequence ID" value="KAF4633586.1"/>
    <property type="molecule type" value="Genomic_DNA"/>
</dbReference>
<feature type="region of interest" description="Disordered" evidence="3">
    <location>
        <begin position="23"/>
        <end position="43"/>
    </location>
</feature>
<dbReference type="Proteomes" id="UP000566819">
    <property type="component" value="Unassembled WGS sequence"/>
</dbReference>